<dbReference type="GO" id="GO:0005886">
    <property type="term" value="C:plasma membrane"/>
    <property type="evidence" value="ECO:0007669"/>
    <property type="project" value="TreeGrafter"/>
</dbReference>
<dbReference type="HOGENOM" id="CLU_000960_25_2_1"/>
<dbReference type="InterPro" id="IPR036259">
    <property type="entry name" value="MFS_trans_sf"/>
</dbReference>
<dbReference type="GO" id="GO:0022857">
    <property type="term" value="F:transmembrane transporter activity"/>
    <property type="evidence" value="ECO:0007669"/>
    <property type="project" value="InterPro"/>
</dbReference>
<evidence type="ECO:0008006" key="10">
    <source>
        <dbReference type="Google" id="ProtNLM"/>
    </source>
</evidence>
<evidence type="ECO:0000256" key="4">
    <source>
        <dbReference type="ARBA" id="ARBA00022989"/>
    </source>
</evidence>
<feature type="transmembrane region" description="Helical" evidence="7">
    <location>
        <begin position="450"/>
        <end position="473"/>
    </location>
</feature>
<gene>
    <name evidence="8" type="ORF">A1O5_06337</name>
</gene>
<dbReference type="PANTHER" id="PTHR23501">
    <property type="entry name" value="MAJOR FACILITATOR SUPERFAMILY"/>
    <property type="match status" value="1"/>
</dbReference>
<comment type="subcellular location">
    <subcellularLocation>
        <location evidence="1">Membrane</location>
        <topology evidence="1">Multi-pass membrane protein</topology>
    </subcellularLocation>
</comment>
<dbReference type="PANTHER" id="PTHR23501:SF109">
    <property type="entry name" value="MAJOR FACILITATOR SUPERFAMILY (MFS) PROFILE DOMAIN-CONTAINING PROTEIN-RELATED"/>
    <property type="match status" value="1"/>
</dbReference>
<proteinExistence type="predicted"/>
<dbReference type="EMBL" id="AMGX01000009">
    <property type="protein sequence ID" value="EXJ70269.1"/>
    <property type="molecule type" value="Genomic_DNA"/>
</dbReference>
<organism evidence="8 9">
    <name type="scientific">Cladophialophora psammophila CBS 110553</name>
    <dbReference type="NCBI Taxonomy" id="1182543"/>
    <lineage>
        <taxon>Eukaryota</taxon>
        <taxon>Fungi</taxon>
        <taxon>Dikarya</taxon>
        <taxon>Ascomycota</taxon>
        <taxon>Pezizomycotina</taxon>
        <taxon>Eurotiomycetes</taxon>
        <taxon>Chaetothyriomycetidae</taxon>
        <taxon>Chaetothyriales</taxon>
        <taxon>Herpotrichiellaceae</taxon>
        <taxon>Cladophialophora</taxon>
    </lineage>
</organism>
<feature type="transmembrane region" description="Helical" evidence="7">
    <location>
        <begin position="281"/>
        <end position="300"/>
    </location>
</feature>
<dbReference type="Gene3D" id="1.20.1250.20">
    <property type="entry name" value="MFS general substrate transporter like domains"/>
    <property type="match status" value="1"/>
</dbReference>
<feature type="region of interest" description="Disordered" evidence="6">
    <location>
        <begin position="582"/>
        <end position="608"/>
    </location>
</feature>
<dbReference type="Proteomes" id="UP000019471">
    <property type="component" value="Unassembled WGS sequence"/>
</dbReference>
<evidence type="ECO:0000256" key="5">
    <source>
        <dbReference type="ARBA" id="ARBA00023136"/>
    </source>
</evidence>
<dbReference type="CDD" id="cd06179">
    <property type="entry name" value="MFS_TRI12_like"/>
    <property type="match status" value="1"/>
</dbReference>
<keyword evidence="5 7" id="KW-0472">Membrane</keyword>
<protein>
    <recommendedName>
        <fullName evidence="10">Major facilitator superfamily (MFS) profile domain-containing protein</fullName>
    </recommendedName>
</protein>
<evidence type="ECO:0000256" key="3">
    <source>
        <dbReference type="ARBA" id="ARBA00022692"/>
    </source>
</evidence>
<evidence type="ECO:0000256" key="7">
    <source>
        <dbReference type="SAM" id="Phobius"/>
    </source>
</evidence>
<keyword evidence="4 7" id="KW-1133">Transmembrane helix</keyword>
<feature type="transmembrane region" description="Helical" evidence="7">
    <location>
        <begin position="361"/>
        <end position="384"/>
    </location>
</feature>
<evidence type="ECO:0000256" key="1">
    <source>
        <dbReference type="ARBA" id="ARBA00004141"/>
    </source>
</evidence>
<feature type="transmembrane region" description="Helical" evidence="7">
    <location>
        <begin position="141"/>
        <end position="162"/>
    </location>
</feature>
<evidence type="ECO:0000313" key="9">
    <source>
        <dbReference type="Proteomes" id="UP000019471"/>
    </source>
</evidence>
<dbReference type="GeneID" id="19191048"/>
<dbReference type="OrthoDB" id="4144244at2759"/>
<keyword evidence="9" id="KW-1185">Reference proteome</keyword>
<feature type="transmembrane region" description="Helical" evidence="7">
    <location>
        <begin position="88"/>
        <end position="106"/>
    </location>
</feature>
<feature type="transmembrane region" description="Helical" evidence="7">
    <location>
        <begin position="247"/>
        <end position="269"/>
    </location>
</feature>
<dbReference type="InterPro" id="IPR053791">
    <property type="entry name" value="MFS_Tri12-like"/>
</dbReference>
<feature type="transmembrane region" description="Helical" evidence="7">
    <location>
        <begin position="174"/>
        <end position="194"/>
    </location>
</feature>
<feature type="transmembrane region" description="Helical" evidence="7">
    <location>
        <begin position="418"/>
        <end position="438"/>
    </location>
</feature>
<accession>W9XIS2</accession>
<sequence>MDSTSPITTLRKLEIEHADAGVLQDIEISKALTTDQSTLAEKGYFFHAQLVGSIASISCAVLASYWGFAPAAAILTEINADIGPSENASLFSIIWTLCVGLAAILFGRTSDKFGRRWFVIGASTMSFIGGIIACTAKNMDILIGANVLLGLGAGVHTCYALIVGEICPNKYKFVGIVFCVIPNVVPTGFGAYLALMLVHNADWRRWVYYIQLMMMFPAIILQLVYYRPPGFKRLHGNTRTWSEEIKRVDIVGAILLSAGLCLFILGISWGGQPLPWTSSRILGLTISGGITCVIFTLWEIYSKVPNPLVPMYVFRDLRGYVCLTVIISVSGVIYIALSIIWPSQVARIYGAGATSWQGNAWLSTTVAFGIWGGIVGFGSIFHIVKHIRYQLIVYMSVTVVFCGALSTCNTQNKGQSAAFSFLATLCAGMLEVTPGVLVQLDADDANLGTVTTVLGLIRTATGSIMTAVFLAILSSKVPKEILRNVPPAAVDAGLPKSSLPALLAAITTGTSEAYAKVPGLTAKIEAVVSEALAQSYAAAYAYVYYAAVAVGIVGMVAVIAIKDYDSMLTGHVPRQIYKRGEEDEKVREEVENKLEPTKLRVEHKGQDA</sequence>
<feature type="transmembrane region" description="Helical" evidence="7">
    <location>
        <begin position="542"/>
        <end position="561"/>
    </location>
</feature>
<reference evidence="8 9" key="1">
    <citation type="submission" date="2013-03" db="EMBL/GenBank/DDBJ databases">
        <title>The Genome Sequence of Cladophialophora psammophila CBS 110553.</title>
        <authorList>
            <consortium name="The Broad Institute Genomics Platform"/>
            <person name="Cuomo C."/>
            <person name="de Hoog S."/>
            <person name="Gorbushina A."/>
            <person name="Walker B."/>
            <person name="Young S.K."/>
            <person name="Zeng Q."/>
            <person name="Gargeya S."/>
            <person name="Fitzgerald M."/>
            <person name="Haas B."/>
            <person name="Abouelleil A."/>
            <person name="Allen A.W."/>
            <person name="Alvarado L."/>
            <person name="Arachchi H.M."/>
            <person name="Berlin A.M."/>
            <person name="Chapman S.B."/>
            <person name="Gainer-Dewar J."/>
            <person name="Goldberg J."/>
            <person name="Griggs A."/>
            <person name="Gujja S."/>
            <person name="Hansen M."/>
            <person name="Howarth C."/>
            <person name="Imamovic A."/>
            <person name="Ireland A."/>
            <person name="Larimer J."/>
            <person name="McCowan C."/>
            <person name="Murphy C."/>
            <person name="Pearson M."/>
            <person name="Poon T.W."/>
            <person name="Priest M."/>
            <person name="Roberts A."/>
            <person name="Saif S."/>
            <person name="Shea T."/>
            <person name="Sisk P."/>
            <person name="Sykes S."/>
            <person name="Wortman J."/>
            <person name="Nusbaum C."/>
            <person name="Birren B."/>
        </authorList>
    </citation>
    <scope>NUCLEOTIDE SEQUENCE [LARGE SCALE GENOMIC DNA]</scope>
    <source>
        <strain evidence="8 9">CBS 110553</strain>
    </source>
</reference>
<feature type="transmembrane region" description="Helical" evidence="7">
    <location>
        <begin position="118"/>
        <end position="135"/>
    </location>
</feature>
<dbReference type="Pfam" id="PF06609">
    <property type="entry name" value="TRI12"/>
    <property type="match status" value="1"/>
</dbReference>
<evidence type="ECO:0000256" key="2">
    <source>
        <dbReference type="ARBA" id="ARBA00022448"/>
    </source>
</evidence>
<comment type="caution">
    <text evidence="8">The sequence shown here is derived from an EMBL/GenBank/DDBJ whole genome shotgun (WGS) entry which is preliminary data.</text>
</comment>
<feature type="transmembrane region" description="Helical" evidence="7">
    <location>
        <begin position="320"/>
        <end position="341"/>
    </location>
</feature>
<evidence type="ECO:0000313" key="8">
    <source>
        <dbReference type="EMBL" id="EXJ70269.1"/>
    </source>
</evidence>
<feature type="transmembrane region" description="Helical" evidence="7">
    <location>
        <begin position="44"/>
        <end position="68"/>
    </location>
</feature>
<name>W9XIS2_9EURO</name>
<dbReference type="SUPFAM" id="SSF103473">
    <property type="entry name" value="MFS general substrate transporter"/>
    <property type="match status" value="1"/>
</dbReference>
<evidence type="ECO:0000256" key="6">
    <source>
        <dbReference type="SAM" id="MobiDB-lite"/>
    </source>
</evidence>
<dbReference type="InterPro" id="IPR010573">
    <property type="entry name" value="MFS_Str1/Tri12-like"/>
</dbReference>
<keyword evidence="2" id="KW-0813">Transport</keyword>
<dbReference type="eggNOG" id="KOG0254">
    <property type="taxonomic scope" value="Eukaryota"/>
</dbReference>
<keyword evidence="3 7" id="KW-0812">Transmembrane</keyword>
<dbReference type="RefSeq" id="XP_007745121.1">
    <property type="nucleotide sequence ID" value="XM_007746931.1"/>
</dbReference>
<feature type="transmembrane region" description="Helical" evidence="7">
    <location>
        <begin position="206"/>
        <end position="226"/>
    </location>
</feature>
<dbReference type="AlphaFoldDB" id="W9XIS2"/>